<keyword evidence="2" id="KW-0963">Cytoplasm</keyword>
<organism evidence="7 8">
    <name type="scientific">Lancefieldella parvula</name>
    <dbReference type="NCBI Taxonomy" id="1382"/>
    <lineage>
        <taxon>Bacteria</taxon>
        <taxon>Bacillati</taxon>
        <taxon>Actinomycetota</taxon>
        <taxon>Coriobacteriia</taxon>
        <taxon>Coriobacteriales</taxon>
        <taxon>Atopobiaceae</taxon>
        <taxon>Lancefieldella</taxon>
    </lineage>
</organism>
<keyword evidence="5" id="KW-0804">Transcription</keyword>
<evidence type="ECO:0000313" key="7">
    <source>
        <dbReference type="EMBL" id="MBF4808781.1"/>
    </source>
</evidence>
<dbReference type="SUPFAM" id="SSF46785">
    <property type="entry name" value="Winged helix' DNA-binding domain"/>
    <property type="match status" value="1"/>
</dbReference>
<reference evidence="7" key="1">
    <citation type="submission" date="2020-04" db="EMBL/GenBank/DDBJ databases">
        <title>Deep metagenomics examines the oral microbiome during advanced dental caries in children, revealing novel taxa and co-occurrences with host molecules.</title>
        <authorList>
            <person name="Baker J.L."/>
            <person name="Morton J.T."/>
            <person name="Dinis M."/>
            <person name="Alvarez R."/>
            <person name="Tran N.C."/>
            <person name="Knight R."/>
            <person name="Edlund A."/>
        </authorList>
    </citation>
    <scope>NUCLEOTIDE SEQUENCE</scope>
    <source>
        <strain evidence="7">JCVI_22A_bin.2</strain>
    </source>
</reference>
<evidence type="ECO:0000256" key="4">
    <source>
        <dbReference type="ARBA" id="ARBA00023125"/>
    </source>
</evidence>
<evidence type="ECO:0000256" key="5">
    <source>
        <dbReference type="ARBA" id="ARBA00023163"/>
    </source>
</evidence>
<dbReference type="InterPro" id="IPR000835">
    <property type="entry name" value="HTH_MarR-typ"/>
</dbReference>
<evidence type="ECO:0000313" key="8">
    <source>
        <dbReference type="Proteomes" id="UP000772566"/>
    </source>
</evidence>
<dbReference type="InterPro" id="IPR036390">
    <property type="entry name" value="WH_DNA-bd_sf"/>
</dbReference>
<dbReference type="GO" id="GO:0005737">
    <property type="term" value="C:cytoplasm"/>
    <property type="evidence" value="ECO:0007669"/>
    <property type="project" value="UniProtKB-SubCell"/>
</dbReference>
<dbReference type="InterPro" id="IPR055166">
    <property type="entry name" value="Transc_reg_Sar_Rot_HTH"/>
</dbReference>
<dbReference type="GO" id="GO:0003677">
    <property type="term" value="F:DNA binding"/>
    <property type="evidence" value="ECO:0007669"/>
    <property type="project" value="UniProtKB-KW"/>
</dbReference>
<evidence type="ECO:0000256" key="1">
    <source>
        <dbReference type="ARBA" id="ARBA00004496"/>
    </source>
</evidence>
<dbReference type="AlphaFoldDB" id="A0A930VYA3"/>
<dbReference type="PROSITE" id="PS50995">
    <property type="entry name" value="HTH_MARR_2"/>
    <property type="match status" value="1"/>
</dbReference>
<dbReference type="Pfam" id="PF22381">
    <property type="entry name" value="Staph_reg_Sar_Rot"/>
    <property type="match status" value="1"/>
</dbReference>
<gene>
    <name evidence="7" type="ORF">HXK23_00920</name>
</gene>
<proteinExistence type="predicted"/>
<dbReference type="InterPro" id="IPR036388">
    <property type="entry name" value="WH-like_DNA-bd_sf"/>
</dbReference>
<evidence type="ECO:0000256" key="3">
    <source>
        <dbReference type="ARBA" id="ARBA00023015"/>
    </source>
</evidence>
<accession>A0A930VYA3</accession>
<name>A0A930VYA3_9ACTN</name>
<evidence type="ECO:0000259" key="6">
    <source>
        <dbReference type="PROSITE" id="PS50995"/>
    </source>
</evidence>
<dbReference type="Gene3D" id="1.10.10.10">
    <property type="entry name" value="Winged helix-like DNA-binding domain superfamily/Winged helix DNA-binding domain"/>
    <property type="match status" value="1"/>
</dbReference>
<protein>
    <submittedName>
        <fullName evidence="7">MarR family transcriptional regulator</fullName>
    </submittedName>
</protein>
<keyword evidence="3" id="KW-0805">Transcription regulation</keyword>
<dbReference type="EMBL" id="JABZGT010000022">
    <property type="protein sequence ID" value="MBF4808781.1"/>
    <property type="molecule type" value="Genomic_DNA"/>
</dbReference>
<feature type="domain" description="HTH marR-type" evidence="6">
    <location>
        <begin position="36"/>
        <end position="166"/>
    </location>
</feature>
<comment type="caution">
    <text evidence="7">The sequence shown here is derived from an EMBL/GenBank/DDBJ whole genome shotgun (WGS) entry which is preliminary data.</text>
</comment>
<dbReference type="Proteomes" id="UP000772566">
    <property type="component" value="Unassembled WGS sequence"/>
</dbReference>
<dbReference type="SMART" id="SM00347">
    <property type="entry name" value="HTH_MARR"/>
    <property type="match status" value="1"/>
</dbReference>
<dbReference type="GO" id="GO:0003700">
    <property type="term" value="F:DNA-binding transcription factor activity"/>
    <property type="evidence" value="ECO:0007669"/>
    <property type="project" value="InterPro"/>
</dbReference>
<keyword evidence="4" id="KW-0238">DNA-binding</keyword>
<dbReference type="PRINTS" id="PR00598">
    <property type="entry name" value="HTHMARR"/>
</dbReference>
<evidence type="ECO:0000256" key="2">
    <source>
        <dbReference type="ARBA" id="ARBA00022490"/>
    </source>
</evidence>
<comment type="subcellular location">
    <subcellularLocation>
        <location evidence="1">Cytoplasm</location>
    </subcellularLocation>
</comment>
<dbReference type="PANTHER" id="PTHR33164:SF5">
    <property type="entry name" value="ORGANIC HYDROPEROXIDE RESISTANCE TRANSCRIPTIONAL REGULATOR"/>
    <property type="match status" value="1"/>
</dbReference>
<dbReference type="PANTHER" id="PTHR33164">
    <property type="entry name" value="TRANSCRIPTIONAL REGULATOR, MARR FAMILY"/>
    <property type="match status" value="1"/>
</dbReference>
<dbReference type="GO" id="GO:0006950">
    <property type="term" value="P:response to stress"/>
    <property type="evidence" value="ECO:0007669"/>
    <property type="project" value="TreeGrafter"/>
</dbReference>
<sequence length="171" mass="19144">MSSSQKEIQSVAAASTFASGSSTLDNSPDIPELLLKNQLCFPLYSASKEVVRRYTPLLKPFNMTYTQYIAMMALWEHESLDVKTLGELLFLDSGTLTPLLKKLEEKGFVLRQKTNKDGRQLIVSLTQKGKDLRREMQIVPHQIGSCVNLSPEEGAELKRLLLKVLSNVTES</sequence>
<dbReference type="FunFam" id="1.10.10.10:FF:000163">
    <property type="entry name" value="MarR family transcriptional regulator"/>
    <property type="match status" value="1"/>
</dbReference>
<dbReference type="InterPro" id="IPR039422">
    <property type="entry name" value="MarR/SlyA-like"/>
</dbReference>